<protein>
    <submittedName>
        <fullName evidence="2">Uncharacterized protein</fullName>
    </submittedName>
</protein>
<keyword evidence="3" id="KW-1185">Reference proteome</keyword>
<reference evidence="2" key="1">
    <citation type="submission" date="2007-07" db="EMBL/GenBank/DDBJ databases">
        <title>PCAP assembly of the Caenorhabditis remanei genome.</title>
        <authorList>
            <consortium name="The Caenorhabditis remanei Sequencing Consortium"/>
            <person name="Wilson R.K."/>
        </authorList>
    </citation>
    <scope>NUCLEOTIDE SEQUENCE [LARGE SCALE GENOMIC DNA]</scope>
    <source>
        <strain evidence="2">PB4641</strain>
    </source>
</reference>
<dbReference type="Proteomes" id="UP000008281">
    <property type="component" value="Unassembled WGS sequence"/>
</dbReference>
<evidence type="ECO:0000256" key="1">
    <source>
        <dbReference type="SAM" id="SignalP"/>
    </source>
</evidence>
<organism evidence="3">
    <name type="scientific">Caenorhabditis remanei</name>
    <name type="common">Caenorhabditis vulgaris</name>
    <dbReference type="NCBI Taxonomy" id="31234"/>
    <lineage>
        <taxon>Eukaryota</taxon>
        <taxon>Metazoa</taxon>
        <taxon>Ecdysozoa</taxon>
        <taxon>Nematoda</taxon>
        <taxon>Chromadorea</taxon>
        <taxon>Rhabditida</taxon>
        <taxon>Rhabditina</taxon>
        <taxon>Rhabditomorpha</taxon>
        <taxon>Rhabditoidea</taxon>
        <taxon>Rhabditidae</taxon>
        <taxon>Peloderinae</taxon>
        <taxon>Caenorhabditis</taxon>
    </lineage>
</organism>
<keyword evidence="1" id="KW-0732">Signal</keyword>
<gene>
    <name evidence="2" type="ORF">CRE_06707</name>
</gene>
<dbReference type="AlphaFoldDB" id="E3M157"/>
<feature type="chain" id="PRO_5003175849" evidence="1">
    <location>
        <begin position="25"/>
        <end position="104"/>
    </location>
</feature>
<feature type="signal peptide" evidence="1">
    <location>
        <begin position="1"/>
        <end position="24"/>
    </location>
</feature>
<evidence type="ECO:0000313" key="2">
    <source>
        <dbReference type="EMBL" id="EFO88966.1"/>
    </source>
</evidence>
<dbReference type="InParanoid" id="E3M157"/>
<dbReference type="EMBL" id="DS268421">
    <property type="protein sequence ID" value="EFO88966.1"/>
    <property type="molecule type" value="Genomic_DNA"/>
</dbReference>
<sequence>MKYSTLLFLPFIIPFFYCCPETNSWLVFENIVESATFPAIDYQNDTFCIIPTDANNMEWIYTRPMLANPNATSNLAEWNYYSFNFPKHQHYNGHSHYQCLCKPE</sequence>
<proteinExistence type="predicted"/>
<evidence type="ECO:0000313" key="3">
    <source>
        <dbReference type="Proteomes" id="UP000008281"/>
    </source>
</evidence>
<dbReference type="HOGENOM" id="CLU_2252541_0_0_1"/>
<accession>E3M157</accession>
<name>E3M157_CAERE</name>